<reference evidence="1" key="1">
    <citation type="submission" date="2021-01" db="EMBL/GenBank/DDBJ databases">
        <title>Modified the classification status of verrucomicrobia.</title>
        <authorList>
            <person name="Feng X."/>
        </authorList>
    </citation>
    <scope>NUCLEOTIDE SEQUENCE</scope>
    <source>
        <strain evidence="1">KCTC 22201</strain>
    </source>
</reference>
<comment type="caution">
    <text evidence="1">The sequence shown here is derived from an EMBL/GenBank/DDBJ whole genome shotgun (WGS) entry which is preliminary data.</text>
</comment>
<dbReference type="EMBL" id="JAENII010000014">
    <property type="protein sequence ID" value="MBK1828491.1"/>
    <property type="molecule type" value="Genomic_DNA"/>
</dbReference>
<evidence type="ECO:0000313" key="2">
    <source>
        <dbReference type="Proteomes" id="UP000658278"/>
    </source>
</evidence>
<keyword evidence="2" id="KW-1185">Reference proteome</keyword>
<name>A0A934RG04_9BACT</name>
<dbReference type="Proteomes" id="UP000658278">
    <property type="component" value="Unassembled WGS sequence"/>
</dbReference>
<accession>A0A934RG04</accession>
<dbReference type="AlphaFoldDB" id="A0A934RG04"/>
<dbReference type="SUPFAM" id="SSF56784">
    <property type="entry name" value="HAD-like"/>
    <property type="match status" value="1"/>
</dbReference>
<gene>
    <name evidence="1" type="ORF">JIN81_15770</name>
</gene>
<dbReference type="Pfam" id="PF08282">
    <property type="entry name" value="Hydrolase_3"/>
    <property type="match status" value="1"/>
</dbReference>
<evidence type="ECO:0000313" key="1">
    <source>
        <dbReference type="EMBL" id="MBK1828491.1"/>
    </source>
</evidence>
<proteinExistence type="predicted"/>
<organism evidence="1 2">
    <name type="scientific">Haloferula rosea</name>
    <dbReference type="NCBI Taxonomy" id="490093"/>
    <lineage>
        <taxon>Bacteria</taxon>
        <taxon>Pseudomonadati</taxon>
        <taxon>Verrucomicrobiota</taxon>
        <taxon>Verrucomicrobiia</taxon>
        <taxon>Verrucomicrobiales</taxon>
        <taxon>Verrucomicrobiaceae</taxon>
        <taxon>Haloferula</taxon>
    </lineage>
</organism>
<dbReference type="InterPro" id="IPR036412">
    <property type="entry name" value="HAD-like_sf"/>
</dbReference>
<dbReference type="RefSeq" id="WP_200282057.1">
    <property type="nucleotide sequence ID" value="NZ_JAENII010000014.1"/>
</dbReference>
<keyword evidence="1" id="KW-0378">Hydrolase</keyword>
<protein>
    <submittedName>
        <fullName evidence="1">HAD hydrolase family protein</fullName>
    </submittedName>
</protein>
<sequence length="291" mass="32360">MRRTKPRIIFQDIDGCLNPADGEHFSVTPGEPPSPAQAEMLAEINAAVDASPVEHFILNSGRPWNLVEEIAAHLPTRKARYVLLEHACVLFDRESGDYVDCAELASRCDLDELHARYRQVENIHRLFDWYRDQGQARLEKRYQCPLPALDKVGNLSIAVPDTLDGEEFLAAIETLARTQLEPRILEPLQFLRSDRYIDILPGIHKLDGIHLLSAHLKVELDEALAVGDFLNDLPIFEGFPHVMCPANAHPRIQSLTRSKGGHGHVSDKAYGASLLDLLRSMGPSPAASSVA</sequence>
<dbReference type="GO" id="GO:0016787">
    <property type="term" value="F:hydrolase activity"/>
    <property type="evidence" value="ECO:0007669"/>
    <property type="project" value="UniProtKB-KW"/>
</dbReference>
<dbReference type="Gene3D" id="3.90.1070.10">
    <property type="match status" value="1"/>
</dbReference>
<dbReference type="Gene3D" id="3.40.50.1000">
    <property type="entry name" value="HAD superfamily/HAD-like"/>
    <property type="match status" value="1"/>
</dbReference>
<dbReference type="InterPro" id="IPR023214">
    <property type="entry name" value="HAD_sf"/>
</dbReference>